<reference evidence="2" key="1">
    <citation type="submission" date="2021-02" db="EMBL/GenBank/DDBJ databases">
        <authorList>
            <person name="Nowell W R."/>
        </authorList>
    </citation>
    <scope>NUCLEOTIDE SEQUENCE</scope>
</reference>
<evidence type="ECO:0000259" key="1">
    <source>
        <dbReference type="Pfam" id="PF12937"/>
    </source>
</evidence>
<name>A0A8S2Q6B0_9BILA</name>
<evidence type="ECO:0000313" key="2">
    <source>
        <dbReference type="EMBL" id="CAF4090955.1"/>
    </source>
</evidence>
<protein>
    <recommendedName>
        <fullName evidence="1">F-box domain-containing protein</fullName>
    </recommendedName>
</protein>
<dbReference type="Gene3D" id="1.20.1280.50">
    <property type="match status" value="1"/>
</dbReference>
<dbReference type="InterPro" id="IPR043136">
    <property type="entry name" value="B30.2/SPRY_sf"/>
</dbReference>
<dbReference type="Pfam" id="PF12937">
    <property type="entry name" value="F-box-like"/>
    <property type="match status" value="1"/>
</dbReference>
<dbReference type="EMBL" id="CAJOBJ010007626">
    <property type="protein sequence ID" value="CAF4090955.1"/>
    <property type="molecule type" value="Genomic_DNA"/>
</dbReference>
<gene>
    <name evidence="2" type="ORF">GIL414_LOCUS16600</name>
</gene>
<dbReference type="AlphaFoldDB" id="A0A8S2Q6B0"/>
<dbReference type="SUPFAM" id="SSF49899">
    <property type="entry name" value="Concanavalin A-like lectins/glucanases"/>
    <property type="match status" value="1"/>
</dbReference>
<dbReference type="InterPro" id="IPR001810">
    <property type="entry name" value="F-box_dom"/>
</dbReference>
<evidence type="ECO:0000313" key="3">
    <source>
        <dbReference type="Proteomes" id="UP000681720"/>
    </source>
</evidence>
<dbReference type="SUPFAM" id="SSF81383">
    <property type="entry name" value="F-box domain"/>
    <property type="match status" value="1"/>
</dbReference>
<proteinExistence type="predicted"/>
<accession>A0A8S2Q6B0</accession>
<organism evidence="2 3">
    <name type="scientific">Rotaria magnacalcarata</name>
    <dbReference type="NCBI Taxonomy" id="392030"/>
    <lineage>
        <taxon>Eukaryota</taxon>
        <taxon>Metazoa</taxon>
        <taxon>Spiralia</taxon>
        <taxon>Gnathifera</taxon>
        <taxon>Rotifera</taxon>
        <taxon>Eurotatoria</taxon>
        <taxon>Bdelloidea</taxon>
        <taxon>Philodinida</taxon>
        <taxon>Philodinidae</taxon>
        <taxon>Rotaria</taxon>
    </lineage>
</organism>
<dbReference type="Gene3D" id="2.60.120.920">
    <property type="match status" value="1"/>
</dbReference>
<dbReference type="InterPro" id="IPR013320">
    <property type="entry name" value="ConA-like_dom_sf"/>
</dbReference>
<dbReference type="Proteomes" id="UP000681720">
    <property type="component" value="Unassembled WGS sequence"/>
</dbReference>
<comment type="caution">
    <text evidence="2">The sequence shown here is derived from an EMBL/GenBank/DDBJ whole genome shotgun (WGS) entry which is preliminary data.</text>
</comment>
<dbReference type="InterPro" id="IPR036047">
    <property type="entry name" value="F-box-like_dom_sf"/>
</dbReference>
<sequence length="403" mass="46602">MMENPFIFTMDSGPFLDIIPILLSHLDLLSLVRLAQTCRFWKQRIYDDLKLWSNIIELPFMGHMRVYACKRHDIEKIIQVKLWSMILPPEDPKALETILEKMASSKESIRRFQHVEKVLFKNFIHTDESLRFTSLLFPSIKEISFEGNLLTMIGIQHIARNWKKPKYIEFYECLSVDASIACCLCNTEDHKQSLERIFIHGSCWSACKTQFSLHGNKPPTISIRKGGSDVPFISKIIINVSDIFDKSAGRISIKDEGKLIVNIGSNGYGTVRSKGEYSIGKHRFRFKIEHTSTHKWNLIGIVSKTTPLQATAYNTLTSFGWIANNFVCLNGKLFANHNGYKSDVDKNDIIELLIDCNQQTIRLTNERTHNTHELTVDIALCPFPWQIQLSLYYSKDRIRLLWR</sequence>
<feature type="domain" description="F-box" evidence="1">
    <location>
        <begin position="23"/>
        <end position="55"/>
    </location>
</feature>